<proteinExistence type="predicted"/>
<dbReference type="AlphaFoldDB" id="A0A1I7IWF2"/>
<evidence type="ECO:0000313" key="2">
    <source>
        <dbReference type="Proteomes" id="UP000182649"/>
    </source>
</evidence>
<accession>A0A1I7IWF2</accession>
<evidence type="ECO:0000313" key="1">
    <source>
        <dbReference type="EMBL" id="SFU77275.1"/>
    </source>
</evidence>
<dbReference type="EMBL" id="FPBZ01000029">
    <property type="protein sequence ID" value="SFU77275.1"/>
    <property type="molecule type" value="Genomic_DNA"/>
</dbReference>
<name>A0A1I7IWF2_9PROT</name>
<protein>
    <submittedName>
        <fullName evidence="1">Uncharacterized protein</fullName>
    </submittedName>
</protein>
<organism evidence="1 2">
    <name type="scientific">Nitrosospira multiformis</name>
    <dbReference type="NCBI Taxonomy" id="1231"/>
    <lineage>
        <taxon>Bacteria</taxon>
        <taxon>Pseudomonadati</taxon>
        <taxon>Pseudomonadota</taxon>
        <taxon>Betaproteobacteria</taxon>
        <taxon>Nitrosomonadales</taxon>
        <taxon>Nitrosomonadaceae</taxon>
        <taxon>Nitrosospira</taxon>
    </lineage>
</organism>
<dbReference type="Proteomes" id="UP000182649">
    <property type="component" value="Unassembled WGS sequence"/>
</dbReference>
<reference evidence="1 2" key="1">
    <citation type="submission" date="2016-10" db="EMBL/GenBank/DDBJ databases">
        <authorList>
            <person name="de Groot N.N."/>
        </authorList>
    </citation>
    <scope>NUCLEOTIDE SEQUENCE [LARGE SCALE GENOMIC DNA]</scope>
    <source>
        <strain evidence="1 2">Nl14</strain>
    </source>
</reference>
<sequence>MPSPDGYHEGLKAGQLSQPGFILKLMLPSLVEQGSYDDVSLGFSCEI</sequence>
<gene>
    <name evidence="1" type="ORF">SAMN05216417_12915</name>
</gene>